<evidence type="ECO:0000256" key="2">
    <source>
        <dbReference type="ARBA" id="ARBA00006464"/>
    </source>
</evidence>
<dbReference type="PANTHER" id="PTHR30576:SF0">
    <property type="entry name" value="UNDECAPRENYL-PHOSPHATE N-ACETYLGALACTOSAMINYL 1-PHOSPHATE TRANSFERASE-RELATED"/>
    <property type="match status" value="1"/>
</dbReference>
<reference evidence="9 10" key="1">
    <citation type="submission" date="2013-07" db="EMBL/GenBank/DDBJ databases">
        <authorList>
            <person name="Weinstock G."/>
            <person name="Sodergren E."/>
            <person name="Wylie T."/>
            <person name="Fulton L."/>
            <person name="Fulton R."/>
            <person name="Fronick C."/>
            <person name="O'Laughlin M."/>
            <person name="Godfrey J."/>
            <person name="Miner T."/>
            <person name="Herter B."/>
            <person name="Appelbaum E."/>
            <person name="Cordes M."/>
            <person name="Lek S."/>
            <person name="Wollam A."/>
            <person name="Pepin K.H."/>
            <person name="Palsikar V.B."/>
            <person name="Mitreva M."/>
            <person name="Wilson R.K."/>
        </authorList>
    </citation>
    <scope>NUCLEOTIDE SEQUENCE [LARGE SCALE GENOMIC DNA]</scope>
    <source>
        <strain evidence="9 10">ATCC 14940</strain>
    </source>
</reference>
<dbReference type="InterPro" id="IPR017475">
    <property type="entry name" value="EPS_sugar_tfrase"/>
</dbReference>
<dbReference type="NCBIfam" id="TIGR03025">
    <property type="entry name" value="EPS_sugtrans"/>
    <property type="match status" value="1"/>
</dbReference>
<evidence type="ECO:0000256" key="5">
    <source>
        <dbReference type="ARBA" id="ARBA00022989"/>
    </source>
</evidence>
<comment type="caution">
    <text evidence="9">The sequence shown here is derived from an EMBL/GenBank/DDBJ whole genome shotgun (WGS) entry which is preliminary data.</text>
</comment>
<protein>
    <submittedName>
        <fullName evidence="9">Exopolysaccharide biosynthesis polyprenyl glycosylphosphotransferase</fullName>
    </submittedName>
</protein>
<keyword evidence="6 7" id="KW-0472">Membrane</keyword>
<feature type="transmembrane region" description="Helical" evidence="7">
    <location>
        <begin position="107"/>
        <end position="130"/>
    </location>
</feature>
<organism evidence="9 10">
    <name type="scientific">[Clostridium] symbiosum ATCC 14940</name>
    <dbReference type="NCBI Taxonomy" id="411472"/>
    <lineage>
        <taxon>Bacteria</taxon>
        <taxon>Bacillati</taxon>
        <taxon>Bacillota</taxon>
        <taxon>Clostridia</taxon>
        <taxon>Lachnospirales</taxon>
        <taxon>Lachnospiraceae</taxon>
        <taxon>Otoolea</taxon>
    </lineage>
</organism>
<evidence type="ECO:0000256" key="4">
    <source>
        <dbReference type="ARBA" id="ARBA00022692"/>
    </source>
</evidence>
<accession>A0ABC9TX37</accession>
<feature type="transmembrane region" description="Helical" evidence="7">
    <location>
        <begin position="286"/>
        <end position="307"/>
    </location>
</feature>
<dbReference type="PANTHER" id="PTHR30576">
    <property type="entry name" value="COLANIC BIOSYNTHESIS UDP-GLUCOSE LIPID CARRIER TRANSFERASE"/>
    <property type="match status" value="1"/>
</dbReference>
<evidence type="ECO:0000256" key="1">
    <source>
        <dbReference type="ARBA" id="ARBA00004141"/>
    </source>
</evidence>
<feature type="transmembrane region" description="Helical" evidence="7">
    <location>
        <begin position="42"/>
        <end position="62"/>
    </location>
</feature>
<keyword evidence="4 7" id="KW-0812">Transmembrane</keyword>
<evidence type="ECO:0000313" key="9">
    <source>
        <dbReference type="EMBL" id="ERI76566.1"/>
    </source>
</evidence>
<comment type="subcellular location">
    <subcellularLocation>
        <location evidence="1">Membrane</location>
        <topology evidence="1">Multi-pass membrane protein</topology>
    </subcellularLocation>
</comment>
<feature type="domain" description="Bacterial sugar transferase" evidence="8">
    <location>
        <begin position="281"/>
        <end position="462"/>
    </location>
</feature>
<feature type="transmembrane region" description="Helical" evidence="7">
    <location>
        <begin position="77"/>
        <end position="95"/>
    </location>
</feature>
<keyword evidence="5 7" id="KW-1133">Transmembrane helix</keyword>
<proteinExistence type="inferred from homology"/>
<dbReference type="EMBL" id="AWSU01000196">
    <property type="protein sequence ID" value="ERI76566.1"/>
    <property type="molecule type" value="Genomic_DNA"/>
</dbReference>
<dbReference type="Pfam" id="PF02397">
    <property type="entry name" value="Bac_transf"/>
    <property type="match status" value="1"/>
</dbReference>
<dbReference type="Proteomes" id="UP000016491">
    <property type="component" value="Unassembled WGS sequence"/>
</dbReference>
<dbReference type="GO" id="GO:0016740">
    <property type="term" value="F:transferase activity"/>
    <property type="evidence" value="ECO:0007669"/>
    <property type="project" value="UniProtKB-KW"/>
</dbReference>
<evidence type="ECO:0000256" key="3">
    <source>
        <dbReference type="ARBA" id="ARBA00022679"/>
    </source>
</evidence>
<evidence type="ECO:0000259" key="8">
    <source>
        <dbReference type="Pfam" id="PF02397"/>
    </source>
</evidence>
<dbReference type="GO" id="GO:0016020">
    <property type="term" value="C:membrane"/>
    <property type="evidence" value="ECO:0007669"/>
    <property type="project" value="UniProtKB-SubCell"/>
</dbReference>
<dbReference type="AlphaFoldDB" id="A0ABC9TX37"/>
<evidence type="ECO:0000313" key="10">
    <source>
        <dbReference type="Proteomes" id="UP000016491"/>
    </source>
</evidence>
<evidence type="ECO:0000256" key="6">
    <source>
        <dbReference type="ARBA" id="ARBA00023136"/>
    </source>
</evidence>
<name>A0ABC9TX37_CLOSY</name>
<comment type="similarity">
    <text evidence="2">Belongs to the bacterial sugar transferase family.</text>
</comment>
<evidence type="ECO:0000256" key="7">
    <source>
        <dbReference type="SAM" id="Phobius"/>
    </source>
</evidence>
<feature type="transmembrane region" description="Helical" evidence="7">
    <location>
        <begin position="136"/>
        <end position="156"/>
    </location>
</feature>
<sequence>MGGTISGREKALLDFEKENIWLKKIKGESAVKRFRHDLALRIVKILDAVMITIPFAICWYWYYSERTASLYHAKGDLLIIFIYFALYIIIGRVYDGFLMSMQRISEIIYSQSLAFAVCDGILYIIIWLLSKHLPNILPGLMAFCGQILLAAVWAYLANHWYFRTFPPCTTAVIYGRHSQMTKLIDEYGMNKKYDVKKTVSAAECIVHIEMLADIETVFLSGVHSHERNVILKYCIARGITVYVVPCIGDVIMSGANPMHMFHLPLLQVKRYMAQPEYLFLKRAMDIFLSLAALVIASPVMLATAIAIKAEDGGPVLYKQVRLTKNARPFEIVKFRSMQPDAEKDGVARLSTGEKDDRITFVGRVIRKYRIDELPQLFNILEGSLSIVGPRPERPEIAAQYCELLPEFELRLQAKAGLTGYAQVYGKYNTIPYDKLQMDLMYIAHPSLIEDMKIVLATVKILFKPESTEGVAEGQATAARLEMAAATDSENTVQARGI</sequence>
<keyword evidence="3" id="KW-0808">Transferase</keyword>
<dbReference type="InterPro" id="IPR003362">
    <property type="entry name" value="Bact_transf"/>
</dbReference>
<gene>
    <name evidence="9" type="ORF">CLOSYM_02521</name>
</gene>